<sequence>MTLMKNGAIFNDGEEKSLSARDFAELGGRKLVYVRTVAARDVLDDLMDDEGELAIEIEDGDILYSVHSSSGERLALVGDRDLAFAAARQYEMNPVSVH</sequence>
<accession>A0ABW1KXN1</accession>
<evidence type="ECO:0000313" key="2">
    <source>
        <dbReference type="Proteomes" id="UP001596116"/>
    </source>
</evidence>
<organism evidence="1 2">
    <name type="scientific">Hyphococcus aureus</name>
    <dbReference type="NCBI Taxonomy" id="2666033"/>
    <lineage>
        <taxon>Bacteria</taxon>
        <taxon>Pseudomonadati</taxon>
        <taxon>Pseudomonadota</taxon>
        <taxon>Alphaproteobacteria</taxon>
        <taxon>Parvularculales</taxon>
        <taxon>Parvularculaceae</taxon>
        <taxon>Hyphococcus</taxon>
    </lineage>
</organism>
<reference evidence="1 2" key="1">
    <citation type="submission" date="2024-09" db="EMBL/GenBank/DDBJ databases">
        <authorList>
            <person name="Zhang Z.-H."/>
        </authorList>
    </citation>
    <scope>NUCLEOTIDE SEQUENCE [LARGE SCALE GENOMIC DNA]</scope>
    <source>
        <strain evidence="1 2">HHTR114</strain>
    </source>
</reference>
<dbReference type="Pfam" id="PF06620">
    <property type="entry name" value="DUF1150"/>
    <property type="match status" value="1"/>
</dbReference>
<proteinExistence type="predicted"/>
<keyword evidence="2" id="KW-1185">Reference proteome</keyword>
<comment type="caution">
    <text evidence="1">The sequence shown here is derived from an EMBL/GenBank/DDBJ whole genome shotgun (WGS) entry which is preliminary data.</text>
</comment>
<dbReference type="EMBL" id="JBHPON010000002">
    <property type="protein sequence ID" value="MFC6036289.1"/>
    <property type="molecule type" value="Genomic_DNA"/>
</dbReference>
<gene>
    <name evidence="1" type="ORF">ACFMB1_12095</name>
</gene>
<name>A0ABW1KXN1_9PROT</name>
<protein>
    <submittedName>
        <fullName evidence="1">DUF1150 family protein</fullName>
    </submittedName>
</protein>
<dbReference type="InterPro" id="IPR009531">
    <property type="entry name" value="DUF1150"/>
</dbReference>
<evidence type="ECO:0000313" key="1">
    <source>
        <dbReference type="EMBL" id="MFC6036289.1"/>
    </source>
</evidence>
<dbReference type="Proteomes" id="UP001596116">
    <property type="component" value="Unassembled WGS sequence"/>
</dbReference>
<dbReference type="RefSeq" id="WP_379882482.1">
    <property type="nucleotide sequence ID" value="NZ_JBHPON010000002.1"/>
</dbReference>